<evidence type="ECO:0000313" key="12">
    <source>
        <dbReference type="Proteomes" id="UP001190640"/>
    </source>
</evidence>
<dbReference type="CTD" id="84656"/>
<organism evidence="12 13">
    <name type="scientific">Eublepharis macularius</name>
    <name type="common">Leopard gecko</name>
    <name type="synonym">Cyrtodactylus macularius</name>
    <dbReference type="NCBI Taxonomy" id="481883"/>
    <lineage>
        <taxon>Eukaryota</taxon>
        <taxon>Metazoa</taxon>
        <taxon>Chordata</taxon>
        <taxon>Craniata</taxon>
        <taxon>Vertebrata</taxon>
        <taxon>Euteleostomi</taxon>
        <taxon>Lepidosauria</taxon>
        <taxon>Squamata</taxon>
        <taxon>Bifurcata</taxon>
        <taxon>Gekkota</taxon>
        <taxon>Eublepharidae</taxon>
        <taxon>Eublepharinae</taxon>
        <taxon>Eublepharis</taxon>
    </lineage>
</organism>
<dbReference type="Pfam" id="PF03446">
    <property type="entry name" value="NAD_binding_2"/>
    <property type="match status" value="1"/>
</dbReference>
<dbReference type="FunFam" id="2.30.30.140:FF:000027">
    <property type="entry name" value="putative oxidoreductase GLYR1 isoform X1"/>
    <property type="match status" value="1"/>
</dbReference>
<dbReference type="CDD" id="cd05836">
    <property type="entry name" value="PWWP_GLYR1"/>
    <property type="match status" value="1"/>
</dbReference>
<comment type="subcellular location">
    <subcellularLocation>
        <location evidence="2">Chromosome</location>
    </subcellularLocation>
    <subcellularLocation>
        <location evidence="1">Nucleus</location>
    </subcellularLocation>
</comment>
<evidence type="ECO:0000256" key="4">
    <source>
        <dbReference type="ARBA" id="ARBA00022454"/>
    </source>
</evidence>
<dbReference type="Proteomes" id="UP001190640">
    <property type="component" value="Chromosome 12"/>
</dbReference>
<dbReference type="InterPro" id="IPR013328">
    <property type="entry name" value="6PGD_dom2"/>
</dbReference>
<evidence type="ECO:0000256" key="6">
    <source>
        <dbReference type="ARBA" id="ARBA00030287"/>
    </source>
</evidence>
<dbReference type="Pfam" id="PF14833">
    <property type="entry name" value="NAD_binding_11"/>
    <property type="match status" value="1"/>
</dbReference>
<feature type="compositionally biased region" description="Basic and acidic residues" evidence="10">
    <location>
        <begin position="163"/>
        <end position="183"/>
    </location>
</feature>
<dbReference type="GO" id="GO:0031491">
    <property type="term" value="F:nucleosome binding"/>
    <property type="evidence" value="ECO:0007669"/>
    <property type="project" value="TreeGrafter"/>
</dbReference>
<comment type="similarity">
    <text evidence="3">Belongs to the HIBADH-related family. NP60 subfamily.</text>
</comment>
<evidence type="ECO:0000313" key="13">
    <source>
        <dbReference type="RefSeq" id="XP_054848390.1"/>
    </source>
</evidence>
<dbReference type="PANTHER" id="PTHR43580">
    <property type="entry name" value="OXIDOREDUCTASE GLYR1-RELATED"/>
    <property type="match status" value="1"/>
</dbReference>
<dbReference type="Gene3D" id="1.10.1040.10">
    <property type="entry name" value="N-(1-d-carboxylethyl)-l-norvaline Dehydrogenase, domain 2"/>
    <property type="match status" value="1"/>
</dbReference>
<evidence type="ECO:0000256" key="3">
    <source>
        <dbReference type="ARBA" id="ARBA00007598"/>
    </source>
</evidence>
<protein>
    <recommendedName>
        <fullName evidence="8">Cytokine-like nuclear factor N-PAC</fullName>
    </recommendedName>
    <alternativeName>
        <fullName evidence="6">Glyoxylate reductase 1 homolog</fullName>
    </alternativeName>
    <alternativeName>
        <fullName evidence="7">Nuclear protein NP60</fullName>
    </alternativeName>
    <alternativeName>
        <fullName evidence="9">Putative oxidoreductase GLYR1</fullName>
    </alternativeName>
</protein>
<keyword evidence="4" id="KW-0158">Chromosome</keyword>
<dbReference type="SUPFAM" id="SSF48179">
    <property type="entry name" value="6-phosphogluconate dehydrogenase C-terminal domain-like"/>
    <property type="match status" value="1"/>
</dbReference>
<evidence type="ECO:0000256" key="7">
    <source>
        <dbReference type="ARBA" id="ARBA00032038"/>
    </source>
</evidence>
<feature type="region of interest" description="Disordered" evidence="10">
    <location>
        <begin position="103"/>
        <end position="190"/>
    </location>
</feature>
<dbReference type="Gene3D" id="2.30.30.140">
    <property type="match status" value="1"/>
</dbReference>
<dbReference type="SUPFAM" id="SSF51735">
    <property type="entry name" value="NAD(P)-binding Rossmann-fold domains"/>
    <property type="match status" value="1"/>
</dbReference>
<evidence type="ECO:0000256" key="5">
    <source>
        <dbReference type="ARBA" id="ARBA00023242"/>
    </source>
</evidence>
<dbReference type="SMART" id="SM00293">
    <property type="entry name" value="PWWP"/>
    <property type="match status" value="1"/>
</dbReference>
<dbReference type="RefSeq" id="XP_054848390.1">
    <property type="nucleotide sequence ID" value="XM_054992415.1"/>
</dbReference>
<dbReference type="Gene3D" id="3.40.50.720">
    <property type="entry name" value="NAD(P)-binding Rossmann-like Domain"/>
    <property type="match status" value="1"/>
</dbReference>
<dbReference type="GeneID" id="129338307"/>
<dbReference type="GO" id="GO:0050661">
    <property type="term" value="F:NADP binding"/>
    <property type="evidence" value="ECO:0007669"/>
    <property type="project" value="InterPro"/>
</dbReference>
<feature type="domain" description="PWWP" evidence="11">
    <location>
        <begin position="18"/>
        <end position="76"/>
    </location>
</feature>
<dbReference type="GO" id="GO:0000785">
    <property type="term" value="C:chromatin"/>
    <property type="evidence" value="ECO:0007669"/>
    <property type="project" value="TreeGrafter"/>
</dbReference>
<dbReference type="GO" id="GO:0005634">
    <property type="term" value="C:nucleus"/>
    <property type="evidence" value="ECO:0007669"/>
    <property type="project" value="UniProtKB-SubCell"/>
</dbReference>
<dbReference type="PROSITE" id="PS50812">
    <property type="entry name" value="PWWP"/>
    <property type="match status" value="1"/>
</dbReference>
<dbReference type="FunFam" id="3.40.50.720:FF:000058">
    <property type="entry name" value="Putative oxidoreductase GLYR1 homolog"/>
    <property type="match status" value="1"/>
</dbReference>
<dbReference type="FunFam" id="1.10.1040.10:FF:000011">
    <property type="entry name" value="putative oxidoreductase GLYR1 isoform X1"/>
    <property type="match status" value="1"/>
</dbReference>
<dbReference type="InterPro" id="IPR036291">
    <property type="entry name" value="NAD(P)-bd_dom_sf"/>
</dbReference>
<dbReference type="InterPro" id="IPR029154">
    <property type="entry name" value="HIBADH-like_NADP-bd"/>
</dbReference>
<evidence type="ECO:0000256" key="9">
    <source>
        <dbReference type="ARBA" id="ARBA00034145"/>
    </source>
</evidence>
<evidence type="ECO:0000256" key="10">
    <source>
        <dbReference type="SAM" id="MobiDB-lite"/>
    </source>
</evidence>
<dbReference type="InterPro" id="IPR008927">
    <property type="entry name" value="6-PGluconate_DH-like_C_sf"/>
</dbReference>
<evidence type="ECO:0000256" key="1">
    <source>
        <dbReference type="ARBA" id="ARBA00004123"/>
    </source>
</evidence>
<dbReference type="GO" id="GO:0140673">
    <property type="term" value="P:transcription elongation-coupled chromatin remodeling"/>
    <property type="evidence" value="ECO:0007669"/>
    <property type="project" value="TreeGrafter"/>
</dbReference>
<keyword evidence="12" id="KW-1185">Reference proteome</keyword>
<name>A0AA97L9V2_EUBMA</name>
<dbReference type="Pfam" id="PF00855">
    <property type="entry name" value="PWWP"/>
    <property type="match status" value="1"/>
</dbReference>
<dbReference type="InterPro" id="IPR051265">
    <property type="entry name" value="HIBADH-related_NP60_sf"/>
</dbReference>
<dbReference type="InterPro" id="IPR035501">
    <property type="entry name" value="GLYR1_PWWP"/>
</dbReference>
<dbReference type="InterPro" id="IPR006115">
    <property type="entry name" value="6PGDH_NADP-bd"/>
</dbReference>
<dbReference type="PANTHER" id="PTHR43580:SF2">
    <property type="entry name" value="CYTOKINE-LIKE NUCLEAR FACTOR N-PAC"/>
    <property type="match status" value="1"/>
</dbReference>
<evidence type="ECO:0000256" key="2">
    <source>
        <dbReference type="ARBA" id="ARBA00004286"/>
    </source>
</evidence>
<dbReference type="GO" id="GO:0003677">
    <property type="term" value="F:DNA binding"/>
    <property type="evidence" value="ECO:0007669"/>
    <property type="project" value="TreeGrafter"/>
</dbReference>
<evidence type="ECO:0000256" key="8">
    <source>
        <dbReference type="ARBA" id="ARBA00034140"/>
    </source>
</evidence>
<keyword evidence="5" id="KW-0539">Nucleus</keyword>
<dbReference type="InterPro" id="IPR000313">
    <property type="entry name" value="PWWP_dom"/>
</dbReference>
<evidence type="ECO:0000259" key="11">
    <source>
        <dbReference type="PROSITE" id="PS50812"/>
    </source>
</evidence>
<dbReference type="GO" id="GO:0051287">
    <property type="term" value="F:NAD binding"/>
    <property type="evidence" value="ECO:0007669"/>
    <property type="project" value="InterPro"/>
</dbReference>
<feature type="compositionally biased region" description="Basic and acidic residues" evidence="10">
    <location>
        <begin position="103"/>
        <end position="138"/>
    </location>
</feature>
<accession>A0AA97L9V2</accession>
<dbReference type="SUPFAM" id="SSF63748">
    <property type="entry name" value="Tudor/PWWP/MBT"/>
    <property type="match status" value="1"/>
</dbReference>
<reference evidence="13" key="1">
    <citation type="submission" date="2025-08" db="UniProtKB">
        <authorList>
            <consortium name="RefSeq"/>
        </authorList>
    </citation>
    <scope>IDENTIFICATION</scope>
    <source>
        <tissue evidence="13">Blood</tissue>
    </source>
</reference>
<gene>
    <name evidence="13" type="primary">GLYR1</name>
</gene>
<sequence>MAAAAGAAAAPAPVNLRLGDLVWGKLGRYPPWPGKIVNPPKDLKKPRGKKCFFVKFFGTEDHAWIKVEQLKPYHAHKEDMIKINKGKRFQQAVDAVEEFLKKAKGKDQASHNSTEEKNRQNSSEERGKSAGEEKRKAGLSEGKPKKRVSSVSSERGSKSPLKRTYEQSPRKRGRPPKDEKDLTIPESSTVKRMMTGTVAGFKWPPSVSEPVKEGDPHFHHFLLSQTEKPAVCYQAISKKLKVCEEETGSTSIQAADSTAINGSITPTDKKLDKEFDPLAEAFPDPQPGVATNRIGFLGLGLMGSGIVSNLLKMGHTVTVWNRTAEKEGARLGRTPAEVVSTCDITFACVSDPKAAKDLVLGPSGVLQGIRPGKCYVDMSTVDADTVTELAQVIVSRGGRFLEAPVSGNQQLSNDGMLVILAAGDRGLYEDCSSCFQAMGKTSFFLGEVGNAAKMMLIVNMVQGSFMATIAEGLTLAQVTGQSQQTLLDILNQGQLASIFLDQKCQNILQGNFKPDFYLKYIQKDLRLAIALGDSVNHPTPMAAAANEVYKRAKALDQSDNDMSAVYRAYIH</sequence>
<proteinExistence type="inferred from homology"/>
<dbReference type="AlphaFoldDB" id="A0AA97L9V2"/>